<keyword evidence="1" id="KW-0240">DNA-directed RNA polymerase</keyword>
<dbReference type="PANTHER" id="PTHR23431">
    <property type="entry name" value="DNA-DIRECTED RNA POLYMERASES I, II, AND III SUBUNIT RPABC5 FAMILY MEMBER"/>
    <property type="match status" value="1"/>
</dbReference>
<evidence type="ECO:0000256" key="1">
    <source>
        <dbReference type="ARBA" id="ARBA00022478"/>
    </source>
</evidence>
<evidence type="ECO:0000256" key="2">
    <source>
        <dbReference type="ARBA" id="ARBA00022723"/>
    </source>
</evidence>
<dbReference type="SUPFAM" id="SSF46924">
    <property type="entry name" value="RNA polymerase subunit RPB10"/>
    <property type="match status" value="1"/>
</dbReference>
<dbReference type="GO" id="GO:0000428">
    <property type="term" value="C:DNA-directed RNA polymerase complex"/>
    <property type="evidence" value="ECO:0007669"/>
    <property type="project" value="UniProtKB-KW"/>
</dbReference>
<protein>
    <recommendedName>
        <fullName evidence="6">DNA-directed RNA polymerase subunit N</fullName>
    </recommendedName>
</protein>
<dbReference type="InterPro" id="IPR000268">
    <property type="entry name" value="RPABC5/Rpb10"/>
</dbReference>
<keyword evidence="4" id="KW-0804">Transcription</keyword>
<dbReference type="HAMAP" id="MF_00250">
    <property type="entry name" value="RNApol_arch_Rpo10"/>
    <property type="match status" value="1"/>
</dbReference>
<dbReference type="Gene3D" id="1.10.10.60">
    <property type="entry name" value="Homeodomain-like"/>
    <property type="match status" value="1"/>
</dbReference>
<dbReference type="PIRSF" id="PIRSF005653">
    <property type="entry name" value="RNA_pol_N/8_sub"/>
    <property type="match status" value="1"/>
</dbReference>
<accession>A0A5B8HV46</accession>
<dbReference type="EMBL" id="MK250085">
    <property type="protein sequence ID" value="QDY51869.1"/>
    <property type="molecule type" value="Genomic_DNA"/>
</dbReference>
<reference evidence="5" key="1">
    <citation type="submission" date="2018-11" db="EMBL/GenBank/DDBJ databases">
        <title>A distinct lineage of giant viruses engineers rhodopsin photosystems in predatory marine eukaryotes.</title>
        <authorList>
            <person name="Needham D.M."/>
            <person name="Yoshizawa S."/>
            <person name="Hosaka T."/>
            <person name="Poirier C."/>
            <person name="Choi C.-J."/>
            <person name="Hehenberger E."/>
            <person name="Irwin N.A.T."/>
            <person name="Wilken S."/>
            <person name="Yung C.-M."/>
            <person name="Bachy C."/>
            <person name="Kurihara R."/>
            <person name="Nakajima Y."/>
            <person name="Kojima K."/>
            <person name="Kimura-Someya T."/>
            <person name="Leonard G."/>
            <person name="Malmstrom R.R."/>
            <person name="Mende D."/>
            <person name="Olson D.K."/>
            <person name="Sudo Y."/>
            <person name="Sudek S."/>
            <person name="Richards T.A."/>
            <person name="DeLong E.F."/>
            <person name="Keeling P.J."/>
            <person name="Santoro A.E."/>
            <person name="Shirouzu M."/>
            <person name="Iwasaki W."/>
            <person name="Worden A.Z."/>
        </authorList>
    </citation>
    <scope>NUCLEOTIDE SEQUENCE</scope>
</reference>
<dbReference type="GO" id="GO:0003677">
    <property type="term" value="F:DNA binding"/>
    <property type="evidence" value="ECO:0007669"/>
    <property type="project" value="InterPro"/>
</dbReference>
<organism evidence="5">
    <name type="scientific">Mimiviridae sp. ChoanoV1</name>
    <dbReference type="NCBI Taxonomy" id="2596887"/>
    <lineage>
        <taxon>Viruses</taxon>
        <taxon>Varidnaviria</taxon>
        <taxon>Bamfordvirae</taxon>
        <taxon>Nucleocytoviricota</taxon>
        <taxon>Megaviricetes</taxon>
        <taxon>Imitervirales</taxon>
        <taxon>Schizomimiviridae</taxon>
    </lineage>
</organism>
<dbReference type="GO" id="GO:0003899">
    <property type="term" value="F:DNA-directed RNA polymerase activity"/>
    <property type="evidence" value="ECO:0007669"/>
    <property type="project" value="InterPro"/>
</dbReference>
<dbReference type="GO" id="GO:0008270">
    <property type="term" value="F:zinc ion binding"/>
    <property type="evidence" value="ECO:0007669"/>
    <property type="project" value="TreeGrafter"/>
</dbReference>
<keyword evidence="2" id="KW-0479">Metal-binding</keyword>
<dbReference type="Pfam" id="PF01194">
    <property type="entry name" value="RNA_pol_N"/>
    <property type="match status" value="1"/>
</dbReference>
<evidence type="ECO:0000313" key="5">
    <source>
        <dbReference type="EMBL" id="QDY51869.1"/>
    </source>
</evidence>
<gene>
    <name evidence="5" type="ORF">1_254</name>
</gene>
<name>A0A5B8HV46_9VIRU</name>
<evidence type="ECO:0008006" key="6">
    <source>
        <dbReference type="Google" id="ProtNLM"/>
    </source>
</evidence>
<dbReference type="InterPro" id="IPR023580">
    <property type="entry name" value="RNA_pol_su_RPB10"/>
</dbReference>
<evidence type="ECO:0000256" key="3">
    <source>
        <dbReference type="ARBA" id="ARBA00022833"/>
    </source>
</evidence>
<evidence type="ECO:0000256" key="4">
    <source>
        <dbReference type="ARBA" id="ARBA00023163"/>
    </source>
</evidence>
<sequence>MIFPIRCMTCGKVIGSFWNTYNEEIKNEKAPEETIDINAKKIEKTHRGKVLDKLGMNRYCCRRHFLTHVDLIETI</sequence>
<dbReference type="GO" id="GO:0006351">
    <property type="term" value="P:DNA-templated transcription"/>
    <property type="evidence" value="ECO:0007669"/>
    <property type="project" value="InterPro"/>
</dbReference>
<proteinExistence type="inferred from homology"/>
<keyword evidence="3" id="KW-0862">Zinc</keyword>
<dbReference type="PANTHER" id="PTHR23431:SF3">
    <property type="entry name" value="DNA-DIRECTED RNA POLYMERASES I, II, AND III SUBUNIT RPABC5"/>
    <property type="match status" value="1"/>
</dbReference>